<keyword evidence="5" id="KW-1185">Reference proteome</keyword>
<evidence type="ECO:0000256" key="1">
    <source>
        <dbReference type="ARBA" id="ARBA00022737"/>
    </source>
</evidence>
<feature type="region of interest" description="Disordered" evidence="3">
    <location>
        <begin position="553"/>
        <end position="576"/>
    </location>
</feature>
<evidence type="ECO:0000256" key="2">
    <source>
        <dbReference type="ARBA" id="ARBA00022803"/>
    </source>
</evidence>
<dbReference type="SUPFAM" id="SSF48452">
    <property type="entry name" value="TPR-like"/>
    <property type="match status" value="4"/>
</dbReference>
<comment type="caution">
    <text evidence="4">The sequence shown here is derived from an EMBL/GenBank/DDBJ whole genome shotgun (WGS) entry which is preliminary data.</text>
</comment>
<organism evidence="4 5">
    <name type="scientific">Xylaria arbuscula</name>
    <dbReference type="NCBI Taxonomy" id="114810"/>
    <lineage>
        <taxon>Eukaryota</taxon>
        <taxon>Fungi</taxon>
        <taxon>Dikarya</taxon>
        <taxon>Ascomycota</taxon>
        <taxon>Pezizomycotina</taxon>
        <taxon>Sordariomycetes</taxon>
        <taxon>Xylariomycetidae</taxon>
        <taxon>Xylariales</taxon>
        <taxon>Xylariaceae</taxon>
        <taxon>Xylaria</taxon>
    </lineage>
</organism>
<evidence type="ECO:0000313" key="5">
    <source>
        <dbReference type="Proteomes" id="UP001148614"/>
    </source>
</evidence>
<keyword evidence="2" id="KW-0802">TPR repeat</keyword>
<proteinExistence type="predicted"/>
<dbReference type="InterPro" id="IPR011990">
    <property type="entry name" value="TPR-like_helical_dom_sf"/>
</dbReference>
<dbReference type="PANTHER" id="PTHR45641:SF19">
    <property type="entry name" value="NEPHROCYSTIN-3"/>
    <property type="match status" value="1"/>
</dbReference>
<dbReference type="Gene3D" id="1.25.40.10">
    <property type="entry name" value="Tetratricopeptide repeat domain"/>
    <property type="match status" value="4"/>
</dbReference>
<feature type="compositionally biased region" description="Polar residues" evidence="3">
    <location>
        <begin position="17"/>
        <end position="29"/>
    </location>
</feature>
<dbReference type="EMBL" id="JANPWZ010001583">
    <property type="protein sequence ID" value="KAJ3564709.1"/>
    <property type="molecule type" value="Genomic_DNA"/>
</dbReference>
<evidence type="ECO:0008006" key="6">
    <source>
        <dbReference type="Google" id="ProtNLM"/>
    </source>
</evidence>
<dbReference type="Proteomes" id="UP001148614">
    <property type="component" value="Unassembled WGS sequence"/>
</dbReference>
<evidence type="ECO:0000313" key="4">
    <source>
        <dbReference type="EMBL" id="KAJ3564709.1"/>
    </source>
</evidence>
<name>A0A9W8N9F1_9PEZI</name>
<evidence type="ECO:0000256" key="3">
    <source>
        <dbReference type="SAM" id="MobiDB-lite"/>
    </source>
</evidence>
<dbReference type="Pfam" id="PF13424">
    <property type="entry name" value="TPR_12"/>
    <property type="match status" value="1"/>
</dbReference>
<feature type="compositionally biased region" description="Polar residues" evidence="3">
    <location>
        <begin position="556"/>
        <end position="565"/>
    </location>
</feature>
<dbReference type="Pfam" id="PF13181">
    <property type="entry name" value="TPR_8"/>
    <property type="match status" value="1"/>
</dbReference>
<sequence length="1455" mass="165730">METSRNASPAMPAGDEPTSTDGQSSSESDPSIMAVTNYGSQIKFNYGTISNYFCKHDHDAQHSAIPSSAASLPSQLHTKLQTGCALYKSERYIEAKTLFDGVLQDPDLKANAVHIVKYDLARAHYALSEYTQAARLFEDVTSYREQNQIKEDMIDSSINNSRFWLACCFFSLQQFDEASCQFQIIIMTEDDRLDTQQVTRARLWLGLTFERLGQYDSARDHLEMAYSILVHDTTFGPEHLDTLAYRHHLANFFYKRKAYSEALAHYRDLRLAEERMSGPEKAEAIKTRCMMVLCLGQLREWQEVEQHLPLLVPRIEKDPGLRLNELEDIGLLYLWLGKTIWNRGDPRSVAEANFMLHRALKHLHSNKALKEELEECQLGLAEIMNFQGHFSQAEHTIRQTLPTLKTPHGVNRLAWHYTLAVALYQQTRMREAVSVLEPVIYIGKGKQKERASKLMKHKDLYSHGGVDRLHLLFALHTPAGHLRRAAVRSGGRLDCLQLLGVIHARLADPDTAHYYFQKVVEEVPMSDIGLSKVSRFYLRSVQSALQDFENARKQLQDSQQLTTSEKSNDRPGTESREPIVDAMLGRALCALQLFDEAEPYLRPIITMFSDHKQDKTTNGIVGHAYFCLGRCLLHRKDFRGASNYFERTSPMIGRSFGFNGYLYLECRYHLACCLGISRAKPIFEELLRSSSQEPDTHEFRSILAPFWLGYINSEQRRREDAERLSRKALEGWGDAPSYQGIRREEAVLALAQTLCRTRKREATEECRLLMQGLVENDSIGVEQDRATFLGSRESWFVSTRQLLATSNYRTRRFEEAYNMFKISTPKLEVLRGYDHVESSLARAHQADCLSELGRFEEAELLVNSAATHDEKNPHSPLWRVEIKSIGIFWLGCQEVRNGNLRKARSYFTEVQRLWPPSGTMSRRFWWEYRNFDSRYQLICIDQKDGKGNNVQASLSELLKQQQDAGYLEGAADSCWTLASILRSQKSSSNLQAAKSLYGQIIENKRDGKFEKNLIYRSHSNLGHCLLSDKNYQEAKDHFEQFTTISTLEGCPPSVVEAPDCLYWASRSYAAIGNWAEARVQLENAHSSRKHEDPYRPNGHKDSTQELVVICTKFQYLRCVVGQLKLPEPPILDIVFGFFERWCSTAAANETDEVEFSPSIDLVEFELGRIANSCQQWGQAVVFLEMALAKNESKSARQSHSGRKLPILECKSELGVALVRLGRYEDAVIPLCKVLEGRKDAARTIGDSSATPPHEIFNHEVRIMKAKLQLSGAAHGAAHHSEAEVLAQEVLAWAENDEREPQEQLIARRRGLAARMLLARIAHETRENYVQAASYCSDALGLLSKLRCDLPFDDFDYEEIRLNFDMARALAKLPDRRDEGVACAIKALELEDSRKRMAADLVGACTEVGAVNNRLCEPTMPRLPDICDRNLRTEEPIEYKLLRDEFGSAIDAHCNE</sequence>
<dbReference type="PANTHER" id="PTHR45641">
    <property type="entry name" value="TETRATRICOPEPTIDE REPEAT PROTEIN (AFU_ORTHOLOGUE AFUA_6G03870)"/>
    <property type="match status" value="1"/>
</dbReference>
<feature type="compositionally biased region" description="Basic and acidic residues" evidence="3">
    <location>
        <begin position="566"/>
        <end position="576"/>
    </location>
</feature>
<dbReference type="SMART" id="SM00028">
    <property type="entry name" value="TPR"/>
    <property type="match status" value="9"/>
</dbReference>
<reference evidence="4" key="1">
    <citation type="submission" date="2022-07" db="EMBL/GenBank/DDBJ databases">
        <title>Genome Sequence of Xylaria arbuscula.</title>
        <authorList>
            <person name="Buettner E."/>
        </authorList>
    </citation>
    <scope>NUCLEOTIDE SEQUENCE</scope>
    <source>
        <strain evidence="4">VT107</strain>
    </source>
</reference>
<gene>
    <name evidence="4" type="ORF">NPX13_g7751</name>
</gene>
<keyword evidence="1" id="KW-0677">Repeat</keyword>
<protein>
    <recommendedName>
        <fullName evidence="6">TPR-like protein</fullName>
    </recommendedName>
</protein>
<feature type="region of interest" description="Disordered" evidence="3">
    <location>
        <begin position="1"/>
        <end position="31"/>
    </location>
</feature>
<dbReference type="InterPro" id="IPR019734">
    <property type="entry name" value="TPR_rpt"/>
</dbReference>
<accession>A0A9W8N9F1</accession>